<sequence length="353" mass="40140">MKILVTGSAGFIGYHLVKSLVALGHEIVGIDNINDYYDPELKFGRLADCGIGKPTIHWHREVTSTTYPNYRFIRMNLESKGELMSLCDREQFDYIVHLAAQAGVRYSILNPDAYAQSNLVSFLNVLEVSRHTNIKHLVYASSSSVYGLNANMPFSVQDNVDHPVSLYAASKKANELMAHTYSHLYRIPTSGLRFFTVYGPWGRPDMAYYSFTKAITDGTPIQVFNNGQMKRDFTYVDDIVDGIIKITNHIAEPDTDWDAKNPDPSRSTAPYRLYNIGNNSPVELMDFISELENNIGIKARIEYKEMQAGDVTSTWANVDDLINNFNYKPNTSIQKGIAEFINWYKDFYKTAWQ</sequence>
<dbReference type="AlphaFoldDB" id="A0A4Y8SIP0"/>
<dbReference type="SUPFAM" id="SSF51735">
    <property type="entry name" value="NAD(P)-binding Rossmann-fold domains"/>
    <property type="match status" value="1"/>
</dbReference>
<dbReference type="Pfam" id="PF01370">
    <property type="entry name" value="Epimerase"/>
    <property type="match status" value="1"/>
</dbReference>
<gene>
    <name evidence="3" type="ORF">E2R66_07215</name>
</gene>
<dbReference type="CDD" id="cd05253">
    <property type="entry name" value="UDP_GE_SDE_e"/>
    <property type="match status" value="1"/>
</dbReference>
<dbReference type="Proteomes" id="UP000297540">
    <property type="component" value="Unassembled WGS sequence"/>
</dbReference>
<protein>
    <submittedName>
        <fullName evidence="3">NAD-dependent epimerase</fullName>
    </submittedName>
</protein>
<reference evidence="3 4" key="1">
    <citation type="journal article" date="2017" name="Int. J. Syst. Evol. Microbiol.">
        <title>Mucilaginibacterpsychrotolerans sp. nov., isolated from peatlands.</title>
        <authorList>
            <person name="Deng Y."/>
            <person name="Shen L."/>
            <person name="Xu B."/>
            <person name="Liu Y."/>
            <person name="Gu Z."/>
            <person name="Liu H."/>
            <person name="Zhou Y."/>
        </authorList>
    </citation>
    <scope>NUCLEOTIDE SEQUENCE [LARGE SCALE GENOMIC DNA]</scope>
    <source>
        <strain evidence="3 4">NH7-4</strain>
    </source>
</reference>
<dbReference type="InterPro" id="IPR036291">
    <property type="entry name" value="NAD(P)-bd_dom_sf"/>
</dbReference>
<dbReference type="EMBL" id="SOZE01000005">
    <property type="protein sequence ID" value="TFF38788.1"/>
    <property type="molecule type" value="Genomic_DNA"/>
</dbReference>
<dbReference type="OrthoDB" id="9801785at2"/>
<keyword evidence="4" id="KW-1185">Reference proteome</keyword>
<evidence type="ECO:0000259" key="2">
    <source>
        <dbReference type="Pfam" id="PF01370"/>
    </source>
</evidence>
<dbReference type="RefSeq" id="WP_133228306.1">
    <property type="nucleotide sequence ID" value="NZ_SOZE01000005.1"/>
</dbReference>
<dbReference type="InterPro" id="IPR001509">
    <property type="entry name" value="Epimerase_deHydtase"/>
</dbReference>
<dbReference type="PRINTS" id="PR01713">
    <property type="entry name" value="NUCEPIMERASE"/>
</dbReference>
<organism evidence="3 4">
    <name type="scientific">Mucilaginibacter psychrotolerans</name>
    <dbReference type="NCBI Taxonomy" id="1524096"/>
    <lineage>
        <taxon>Bacteria</taxon>
        <taxon>Pseudomonadati</taxon>
        <taxon>Bacteroidota</taxon>
        <taxon>Sphingobacteriia</taxon>
        <taxon>Sphingobacteriales</taxon>
        <taxon>Sphingobacteriaceae</taxon>
        <taxon>Mucilaginibacter</taxon>
    </lineage>
</organism>
<feature type="domain" description="NAD-dependent epimerase/dehydratase" evidence="2">
    <location>
        <begin position="3"/>
        <end position="252"/>
    </location>
</feature>
<dbReference type="PANTHER" id="PTHR43574">
    <property type="entry name" value="EPIMERASE-RELATED"/>
    <property type="match status" value="1"/>
</dbReference>
<evidence type="ECO:0000256" key="1">
    <source>
        <dbReference type="ARBA" id="ARBA00023027"/>
    </source>
</evidence>
<dbReference type="Gene3D" id="3.40.50.720">
    <property type="entry name" value="NAD(P)-binding Rossmann-like Domain"/>
    <property type="match status" value="1"/>
</dbReference>
<name>A0A4Y8SIP0_9SPHI</name>
<keyword evidence="1" id="KW-0520">NAD</keyword>
<accession>A0A4Y8SIP0</accession>
<evidence type="ECO:0000313" key="3">
    <source>
        <dbReference type="EMBL" id="TFF38788.1"/>
    </source>
</evidence>
<proteinExistence type="predicted"/>
<evidence type="ECO:0000313" key="4">
    <source>
        <dbReference type="Proteomes" id="UP000297540"/>
    </source>
</evidence>
<comment type="caution">
    <text evidence="3">The sequence shown here is derived from an EMBL/GenBank/DDBJ whole genome shotgun (WGS) entry which is preliminary data.</text>
</comment>